<comment type="caution">
    <text evidence="4">The sequence shown here is derived from an EMBL/GenBank/DDBJ whole genome shotgun (WGS) entry which is preliminary data.</text>
</comment>
<feature type="signal peptide" evidence="3">
    <location>
        <begin position="1"/>
        <end position="18"/>
    </location>
</feature>
<feature type="coiled-coil region" evidence="1">
    <location>
        <begin position="85"/>
        <end position="133"/>
    </location>
</feature>
<sequence length="229" mass="26054">MKFLFLLLICTNEFLINTYNADARRSTNKKRNNSCFADVVSRIASDMAKSAASEANRDGYDRYEQFPTENCEEKEELAEKTIEAASLAQANLDEKQSLVNKLTEEMKAIESVLHELFQSKRQLEEAIDKEMEAITDGNKLTEILKKALQLAKKIASNSDSVLSGVESNIRKTDDILRSESKELYDLNRKEHRAKADVEATRNSEKKALQAAIRAKENAGRRENEEVFKR</sequence>
<dbReference type="EMBL" id="JARQZJ010000034">
    <property type="protein sequence ID" value="KAK9875919.1"/>
    <property type="molecule type" value="Genomic_DNA"/>
</dbReference>
<feature type="chain" id="PRO_5043766308" evidence="3">
    <location>
        <begin position="19"/>
        <end position="229"/>
    </location>
</feature>
<evidence type="ECO:0000313" key="5">
    <source>
        <dbReference type="Proteomes" id="UP001431783"/>
    </source>
</evidence>
<keyword evidence="3" id="KW-0732">Signal</keyword>
<gene>
    <name evidence="4" type="ORF">WA026_009703</name>
</gene>
<dbReference type="Pfam" id="PF05335">
    <property type="entry name" value="DUF745"/>
    <property type="match status" value="1"/>
</dbReference>
<keyword evidence="5" id="KW-1185">Reference proteome</keyword>
<accession>A0AAW1U5G9</accession>
<dbReference type="PANTHER" id="PTHR37161">
    <property type="entry name" value="HDC10475"/>
    <property type="match status" value="1"/>
</dbReference>
<organism evidence="4 5">
    <name type="scientific">Henosepilachna vigintioctopunctata</name>
    <dbReference type="NCBI Taxonomy" id="420089"/>
    <lineage>
        <taxon>Eukaryota</taxon>
        <taxon>Metazoa</taxon>
        <taxon>Ecdysozoa</taxon>
        <taxon>Arthropoda</taxon>
        <taxon>Hexapoda</taxon>
        <taxon>Insecta</taxon>
        <taxon>Pterygota</taxon>
        <taxon>Neoptera</taxon>
        <taxon>Endopterygota</taxon>
        <taxon>Coleoptera</taxon>
        <taxon>Polyphaga</taxon>
        <taxon>Cucujiformia</taxon>
        <taxon>Coccinelloidea</taxon>
        <taxon>Coccinellidae</taxon>
        <taxon>Epilachninae</taxon>
        <taxon>Epilachnini</taxon>
        <taxon>Henosepilachna</taxon>
    </lineage>
</organism>
<name>A0AAW1U5G9_9CUCU</name>
<dbReference type="AlphaFoldDB" id="A0AAW1U5G9"/>
<evidence type="ECO:0000256" key="3">
    <source>
        <dbReference type="SAM" id="SignalP"/>
    </source>
</evidence>
<evidence type="ECO:0000256" key="1">
    <source>
        <dbReference type="SAM" id="Coils"/>
    </source>
</evidence>
<dbReference type="InterPro" id="IPR007999">
    <property type="entry name" value="DUF745"/>
</dbReference>
<protein>
    <submittedName>
        <fullName evidence="4">Uncharacterized protein</fullName>
    </submittedName>
</protein>
<keyword evidence="1" id="KW-0175">Coiled coil</keyword>
<dbReference type="Proteomes" id="UP001431783">
    <property type="component" value="Unassembled WGS sequence"/>
</dbReference>
<evidence type="ECO:0000256" key="2">
    <source>
        <dbReference type="SAM" id="MobiDB-lite"/>
    </source>
</evidence>
<dbReference type="PANTHER" id="PTHR37161:SF2">
    <property type="entry name" value="AT11648P-RELATED"/>
    <property type="match status" value="1"/>
</dbReference>
<reference evidence="4 5" key="1">
    <citation type="submission" date="2023-03" db="EMBL/GenBank/DDBJ databases">
        <title>Genome insight into feeding habits of ladybird beetles.</title>
        <authorList>
            <person name="Li H.-S."/>
            <person name="Huang Y.-H."/>
            <person name="Pang H."/>
        </authorList>
    </citation>
    <scope>NUCLEOTIDE SEQUENCE [LARGE SCALE GENOMIC DNA]</scope>
    <source>
        <strain evidence="4">SYSU_2023b</strain>
        <tissue evidence="4">Whole body</tissue>
    </source>
</reference>
<evidence type="ECO:0000313" key="4">
    <source>
        <dbReference type="EMBL" id="KAK9875919.1"/>
    </source>
</evidence>
<feature type="region of interest" description="Disordered" evidence="2">
    <location>
        <begin position="192"/>
        <end position="229"/>
    </location>
</feature>
<proteinExistence type="predicted"/>